<dbReference type="PROSITE" id="PS51379">
    <property type="entry name" value="4FE4S_FER_2"/>
    <property type="match status" value="2"/>
</dbReference>
<evidence type="ECO:0000259" key="7">
    <source>
        <dbReference type="PROSITE" id="PS51379"/>
    </source>
</evidence>
<dbReference type="InterPro" id="IPR012257">
    <property type="entry name" value="Glc_ox_4Fe-4S"/>
</dbReference>
<dbReference type="PROSITE" id="PS00198">
    <property type="entry name" value="4FE4S_FER_1"/>
    <property type="match status" value="1"/>
</dbReference>
<dbReference type="InterPro" id="IPR017900">
    <property type="entry name" value="4Fe4S_Fe_S_CS"/>
</dbReference>
<dbReference type="InterPro" id="IPR009051">
    <property type="entry name" value="Helical_ferredxn"/>
</dbReference>
<evidence type="ECO:0000256" key="5">
    <source>
        <dbReference type="ARBA" id="ARBA00023014"/>
    </source>
</evidence>
<protein>
    <recommendedName>
        <fullName evidence="6">Glycolate oxidase iron-sulfur subunit</fullName>
        <ecNumber evidence="6">1.1.99.14</ecNumber>
    </recommendedName>
</protein>
<dbReference type="PIRSF" id="PIRSF000139">
    <property type="entry name" value="Glc_ox_4Fe-4S"/>
    <property type="match status" value="1"/>
</dbReference>
<dbReference type="RefSeq" id="WP_073614065.1">
    <property type="nucleotide sequence ID" value="NZ_FRFE01000013.1"/>
</dbReference>
<dbReference type="SUPFAM" id="SSF46548">
    <property type="entry name" value="alpha-helical ferredoxin"/>
    <property type="match status" value="1"/>
</dbReference>
<dbReference type="EMBL" id="FRFE01000013">
    <property type="protein sequence ID" value="SHO49273.1"/>
    <property type="molecule type" value="Genomic_DNA"/>
</dbReference>
<keyword evidence="6" id="KW-0813">Transport</keyword>
<evidence type="ECO:0000256" key="3">
    <source>
        <dbReference type="ARBA" id="ARBA00022737"/>
    </source>
</evidence>
<dbReference type="AlphaFoldDB" id="A0A1M7Y9G3"/>
<keyword evidence="3" id="KW-0677">Repeat</keyword>
<name>A0A1M7Y9G3_9BACT</name>
<evidence type="ECO:0000256" key="1">
    <source>
        <dbReference type="ARBA" id="ARBA00022485"/>
    </source>
</evidence>
<keyword evidence="1 6" id="KW-0004">4Fe-4S</keyword>
<keyword evidence="9" id="KW-1185">Reference proteome</keyword>
<comment type="catalytic activity">
    <reaction evidence="6">
        <text>glycolate + A = glyoxylate + AH2</text>
        <dbReference type="Rhea" id="RHEA:21264"/>
        <dbReference type="ChEBI" id="CHEBI:13193"/>
        <dbReference type="ChEBI" id="CHEBI:17499"/>
        <dbReference type="ChEBI" id="CHEBI:29805"/>
        <dbReference type="ChEBI" id="CHEBI:36655"/>
        <dbReference type="EC" id="1.1.99.14"/>
    </reaction>
</comment>
<dbReference type="Pfam" id="PF02754">
    <property type="entry name" value="CCG"/>
    <property type="match status" value="2"/>
</dbReference>
<feature type="domain" description="4Fe-4S ferredoxin-type" evidence="7">
    <location>
        <begin position="67"/>
        <end position="96"/>
    </location>
</feature>
<reference evidence="8 9" key="1">
    <citation type="submission" date="2016-12" db="EMBL/GenBank/DDBJ databases">
        <authorList>
            <person name="Song W.-J."/>
            <person name="Kurnit D.M."/>
        </authorList>
    </citation>
    <scope>NUCLEOTIDE SEQUENCE [LARGE SCALE GENOMIC DNA]</scope>
    <source>
        <strain evidence="8 9">DSM 18488</strain>
    </source>
</reference>
<comment type="cofactor">
    <cofactor evidence="6">
        <name>[4Fe-4S] cluster</name>
        <dbReference type="ChEBI" id="CHEBI:49883"/>
    </cofactor>
    <text evidence="6">Binds 2 [4Fe-4S] clusters.</text>
</comment>
<dbReference type="InterPro" id="IPR004017">
    <property type="entry name" value="Cys_rich_dom"/>
</dbReference>
<evidence type="ECO:0000256" key="2">
    <source>
        <dbReference type="ARBA" id="ARBA00022723"/>
    </source>
</evidence>
<dbReference type="OrthoDB" id="5289041at2"/>
<keyword evidence="5 6" id="KW-0411">Iron-sulfur</keyword>
<sequence length="434" mass="48699">MNAHISQKQLAEQHLLEATKEFQKCMQCGKCRSVCPVFKEFGNELFVARGKNKIAQKLVSGDLQITKRVEQAINECLNCKTCSANCPAGVKPENVVLRMRWYITTQRGLHFFKALIFRQLLWRKWPITLGCAIVGIAQKVLFGIGPKNPVRHLFPLFGFSKRRNFPQLAIRSAQSMLPEVSPAKNGPRKARIGYFTGCAGNLIYTNVAKSVVDILTGYGYEVVIPKAQKCNGTPVLANGDYEGAKRLMVHNFELFQKYDLDAIVVACSSCGMSLKKEIKVFIDDSPELQEFTSKVFDINEFIEKNLEIKPEQLSRLPYKVTYHDPCHMVRGQGIKDQPRNLLKMIPGVEFTEMKNADTCCGSAGSYCITHYDTSIKINNHKIKDIQEANVNMVATGCPTCVMHIADNLAQHNSHEKTRFVVELLADSMRAAGTI</sequence>
<keyword evidence="4 6" id="KW-0408">Iron</keyword>
<dbReference type="EC" id="1.1.99.14" evidence="6"/>
<proteinExistence type="predicted"/>
<comment type="function">
    <text evidence="6">Component of a complex that catalyzes the oxidation of glycolate to glyoxylate.</text>
</comment>
<dbReference type="PANTHER" id="PTHR32479">
    <property type="entry name" value="GLYCOLATE OXIDASE IRON-SULFUR SUBUNIT"/>
    <property type="match status" value="1"/>
</dbReference>
<dbReference type="GO" id="GO:0051539">
    <property type="term" value="F:4 iron, 4 sulfur cluster binding"/>
    <property type="evidence" value="ECO:0007669"/>
    <property type="project" value="UniProtKB-UniRule"/>
</dbReference>
<feature type="domain" description="4Fe-4S ferredoxin-type" evidence="7">
    <location>
        <begin position="16"/>
        <end position="44"/>
    </location>
</feature>
<evidence type="ECO:0000256" key="4">
    <source>
        <dbReference type="ARBA" id="ARBA00023004"/>
    </source>
</evidence>
<dbReference type="InterPro" id="IPR017896">
    <property type="entry name" value="4Fe4S_Fe-S-bd"/>
</dbReference>
<keyword evidence="2 6" id="KW-0479">Metal-binding</keyword>
<evidence type="ECO:0000313" key="8">
    <source>
        <dbReference type="EMBL" id="SHO49273.1"/>
    </source>
</evidence>
<dbReference type="Proteomes" id="UP000184603">
    <property type="component" value="Unassembled WGS sequence"/>
</dbReference>
<dbReference type="Gene3D" id="1.10.1060.10">
    <property type="entry name" value="Alpha-helical ferredoxin"/>
    <property type="match status" value="1"/>
</dbReference>
<comment type="catalytic activity">
    <reaction evidence="6">
        <text>(R)-lactate + A = pyruvate + AH2</text>
        <dbReference type="Rhea" id="RHEA:15089"/>
        <dbReference type="ChEBI" id="CHEBI:13193"/>
        <dbReference type="ChEBI" id="CHEBI:15361"/>
        <dbReference type="ChEBI" id="CHEBI:16004"/>
        <dbReference type="ChEBI" id="CHEBI:17499"/>
    </reaction>
</comment>
<evidence type="ECO:0000313" key="9">
    <source>
        <dbReference type="Proteomes" id="UP000184603"/>
    </source>
</evidence>
<dbReference type="GO" id="GO:0019154">
    <property type="term" value="F:glycolate dehydrogenase activity"/>
    <property type="evidence" value="ECO:0007669"/>
    <property type="project" value="UniProtKB-EC"/>
</dbReference>
<dbReference type="Pfam" id="PF13183">
    <property type="entry name" value="Fer4_8"/>
    <property type="match status" value="1"/>
</dbReference>
<accession>A0A1M7Y9G3</accession>
<gene>
    <name evidence="8" type="ORF">SAMN02745220_02772</name>
</gene>
<organism evidence="8 9">
    <name type="scientific">Desulfopila aestuarii DSM 18488</name>
    <dbReference type="NCBI Taxonomy" id="1121416"/>
    <lineage>
        <taxon>Bacteria</taxon>
        <taxon>Pseudomonadati</taxon>
        <taxon>Thermodesulfobacteriota</taxon>
        <taxon>Desulfobulbia</taxon>
        <taxon>Desulfobulbales</taxon>
        <taxon>Desulfocapsaceae</taxon>
        <taxon>Desulfopila</taxon>
    </lineage>
</organism>
<evidence type="ECO:0000256" key="6">
    <source>
        <dbReference type="PIRNR" id="PIRNR000139"/>
    </source>
</evidence>
<dbReference type="GO" id="GO:0046872">
    <property type="term" value="F:metal ion binding"/>
    <property type="evidence" value="ECO:0007669"/>
    <property type="project" value="UniProtKB-UniRule"/>
</dbReference>
<keyword evidence="6" id="KW-0249">Electron transport</keyword>
<dbReference type="STRING" id="1121416.SAMN02745220_02772"/>
<dbReference type="PANTHER" id="PTHR32479:SF20">
    <property type="entry name" value="GLYCOLATE OXIDASE IRON-SULFUR SUBUNIT"/>
    <property type="match status" value="1"/>
</dbReference>